<protein>
    <recommendedName>
        <fullName evidence="4">DUF5067 domain-containing protein</fullName>
    </recommendedName>
</protein>
<dbReference type="Proteomes" id="UP000179524">
    <property type="component" value="Unassembled WGS sequence"/>
</dbReference>
<dbReference type="PROSITE" id="PS51257">
    <property type="entry name" value="PROKAR_LIPOPROTEIN"/>
    <property type="match status" value="1"/>
</dbReference>
<evidence type="ECO:0008006" key="4">
    <source>
        <dbReference type="Google" id="ProtNLM"/>
    </source>
</evidence>
<keyword evidence="1" id="KW-0732">Signal</keyword>
<organism evidence="2 3">
    <name type="scientific">Anaerobacillus alkalilacustris</name>
    <dbReference type="NCBI Taxonomy" id="393763"/>
    <lineage>
        <taxon>Bacteria</taxon>
        <taxon>Bacillati</taxon>
        <taxon>Bacillota</taxon>
        <taxon>Bacilli</taxon>
        <taxon>Bacillales</taxon>
        <taxon>Bacillaceae</taxon>
        <taxon>Anaerobacillus</taxon>
    </lineage>
</organism>
<dbReference type="RefSeq" id="WP_071310998.1">
    <property type="nucleotide sequence ID" value="NZ_MLQR01000050.1"/>
</dbReference>
<dbReference type="EMBL" id="MLQR01000050">
    <property type="protein sequence ID" value="OIJ10425.1"/>
    <property type="molecule type" value="Genomic_DNA"/>
</dbReference>
<comment type="caution">
    <text evidence="2">The sequence shown here is derived from an EMBL/GenBank/DDBJ whole genome shotgun (WGS) entry which is preliminary data.</text>
</comment>
<keyword evidence="3" id="KW-1185">Reference proteome</keyword>
<dbReference type="OrthoDB" id="2966443at2"/>
<dbReference type="AlphaFoldDB" id="A0A1S2LG02"/>
<feature type="signal peptide" evidence="1">
    <location>
        <begin position="1"/>
        <end position="19"/>
    </location>
</feature>
<sequence length="150" mass="16941">MSNSLKIVILILSISLLTACGNEPNITPNTDESRIIIDDELSTVSLYAVMKNENRNKVGPLYAKFIIYDETLQEAIGAEVIDFTLGNAQKQPFYIDGNEEYFISESFLYDAQLDDDELINMVEVVISDENGMEIIQFLIPNVKKHEAPFE</sequence>
<name>A0A1S2LG02_9BACI</name>
<accession>A0A1S2LG02</accession>
<proteinExistence type="predicted"/>
<evidence type="ECO:0000313" key="2">
    <source>
        <dbReference type="EMBL" id="OIJ10425.1"/>
    </source>
</evidence>
<reference evidence="2 3" key="1">
    <citation type="submission" date="2016-10" db="EMBL/GenBank/DDBJ databases">
        <title>Draft genome sequences of four alkaliphilic bacteria belonging to the Anaerobacillus genus.</title>
        <authorList>
            <person name="Bassil N.M."/>
            <person name="Lloyd J.R."/>
        </authorList>
    </citation>
    <scope>NUCLEOTIDE SEQUENCE [LARGE SCALE GENOMIC DNA]</scope>
    <source>
        <strain evidence="2 3">DSM 18345</strain>
    </source>
</reference>
<evidence type="ECO:0000256" key="1">
    <source>
        <dbReference type="SAM" id="SignalP"/>
    </source>
</evidence>
<evidence type="ECO:0000313" key="3">
    <source>
        <dbReference type="Proteomes" id="UP000179524"/>
    </source>
</evidence>
<feature type="chain" id="PRO_5039617603" description="DUF5067 domain-containing protein" evidence="1">
    <location>
        <begin position="20"/>
        <end position="150"/>
    </location>
</feature>
<gene>
    <name evidence="2" type="ORF">BKP37_17965</name>
</gene>